<evidence type="ECO:0000313" key="2">
    <source>
        <dbReference type="Proteomes" id="UP001175228"/>
    </source>
</evidence>
<dbReference type="Gene3D" id="2.60.120.650">
    <property type="entry name" value="Cupin"/>
    <property type="match status" value="1"/>
</dbReference>
<dbReference type="AlphaFoldDB" id="A0AA39PYY7"/>
<proteinExistence type="predicted"/>
<comment type="caution">
    <text evidence="1">The sequence shown here is derived from an EMBL/GenBank/DDBJ whole genome shotgun (WGS) entry which is preliminary data.</text>
</comment>
<evidence type="ECO:0000313" key="1">
    <source>
        <dbReference type="EMBL" id="KAK0493172.1"/>
    </source>
</evidence>
<name>A0AA39PYY7_9AGAR</name>
<dbReference type="EMBL" id="JAUEPU010000026">
    <property type="protein sequence ID" value="KAK0493172.1"/>
    <property type="molecule type" value="Genomic_DNA"/>
</dbReference>
<sequence length="286" mass="31961">MYTDEHHDVDGKMTLIIGKQGSKLWAVTFPKKPLERKHVHTYFDQALQFELPTEEDELLCVSFTLVLLPGDIYFQPPGAVHAVYTPEASFTRGASFCRSGLYSTNLDHAPERVYEGLVRIMLSLPTNPDKLRYKRSLGAFLLMIMDPRSFLPNHGRAYGIPIPDKPTKPFKDSLQKARDQAFASVKKCPWAHKAIEYASRVAGFLGWTTKKDLLSYLEQTDGALSDPGEKISIAPILRQILSEQEAARKAEDEAAMQAVLEAEAQAVLEAEKAAEKKAAKKGKKKN</sequence>
<reference evidence="1" key="1">
    <citation type="submission" date="2023-06" db="EMBL/GenBank/DDBJ databases">
        <authorList>
            <consortium name="Lawrence Berkeley National Laboratory"/>
            <person name="Ahrendt S."/>
            <person name="Sahu N."/>
            <person name="Indic B."/>
            <person name="Wong-Bajracharya J."/>
            <person name="Merenyi Z."/>
            <person name="Ke H.-M."/>
            <person name="Monk M."/>
            <person name="Kocsube S."/>
            <person name="Drula E."/>
            <person name="Lipzen A."/>
            <person name="Balint B."/>
            <person name="Henrissat B."/>
            <person name="Andreopoulos B."/>
            <person name="Martin F.M."/>
            <person name="Harder C.B."/>
            <person name="Rigling D."/>
            <person name="Ford K.L."/>
            <person name="Foster G.D."/>
            <person name="Pangilinan J."/>
            <person name="Papanicolaou A."/>
            <person name="Barry K."/>
            <person name="LaButti K."/>
            <person name="Viragh M."/>
            <person name="Koriabine M."/>
            <person name="Yan M."/>
            <person name="Riley R."/>
            <person name="Champramary S."/>
            <person name="Plett K.L."/>
            <person name="Tsai I.J."/>
            <person name="Slot J."/>
            <person name="Sipos G."/>
            <person name="Plett J."/>
            <person name="Nagy L.G."/>
            <person name="Grigoriev I.V."/>
        </authorList>
    </citation>
    <scope>NUCLEOTIDE SEQUENCE</scope>
    <source>
        <strain evidence="1">HWK02</strain>
    </source>
</reference>
<dbReference type="Proteomes" id="UP001175228">
    <property type="component" value="Unassembled WGS sequence"/>
</dbReference>
<protein>
    <recommendedName>
        <fullName evidence="3">JmjC domain-containing protein</fullName>
    </recommendedName>
</protein>
<evidence type="ECO:0008006" key="3">
    <source>
        <dbReference type="Google" id="ProtNLM"/>
    </source>
</evidence>
<organism evidence="1 2">
    <name type="scientific">Armillaria luteobubalina</name>
    <dbReference type="NCBI Taxonomy" id="153913"/>
    <lineage>
        <taxon>Eukaryota</taxon>
        <taxon>Fungi</taxon>
        <taxon>Dikarya</taxon>
        <taxon>Basidiomycota</taxon>
        <taxon>Agaricomycotina</taxon>
        <taxon>Agaricomycetes</taxon>
        <taxon>Agaricomycetidae</taxon>
        <taxon>Agaricales</taxon>
        <taxon>Marasmiineae</taxon>
        <taxon>Physalacriaceae</taxon>
        <taxon>Armillaria</taxon>
    </lineage>
</organism>
<accession>A0AA39PYY7</accession>
<keyword evidence="2" id="KW-1185">Reference proteome</keyword>
<dbReference type="SUPFAM" id="SSF51197">
    <property type="entry name" value="Clavaminate synthase-like"/>
    <property type="match status" value="1"/>
</dbReference>
<gene>
    <name evidence="1" type="ORF">EDD18DRAFT_1357117</name>
</gene>